<proteinExistence type="inferred from homology"/>
<sequence length="287" mass="32429">MIELVKRRPLMSAVLALLLLGVLATAFPIVPETKQAVVVRFGKPERILNQWRPNQPIGSAGAGISWRIPFVENIVWIDKRVLDVDMERQPVLSTDQRRLEVDAFARYRIVNPLRMYITARSESNLAAALRPILGSEVRNELGKVPFAALLSPERQGIMENVRKRLDIVAQQYGAQVIDVRIKKADLPDGTPLRSAYEQMRSAREQEARSIRAEGGKQAQIIRAQADADAAKTYAASFGRDPQFYDFYRAMQSYEATFVGDENNKPAETNIILSPQNDYLREFTGRSR</sequence>
<dbReference type="PANTHER" id="PTHR42911">
    <property type="entry name" value="MODULATOR OF FTSH PROTEASE HFLC"/>
    <property type="match status" value="1"/>
</dbReference>
<dbReference type="Proteomes" id="UP000502502">
    <property type="component" value="Chromosome"/>
</dbReference>
<dbReference type="SUPFAM" id="SSF117892">
    <property type="entry name" value="Band 7/SPFH domain"/>
    <property type="match status" value="1"/>
</dbReference>
<feature type="domain" description="Band 7" evidence="7">
    <location>
        <begin position="25"/>
        <end position="199"/>
    </location>
</feature>
<evidence type="ECO:0000313" key="8">
    <source>
        <dbReference type="EMBL" id="QIL03124.1"/>
    </source>
</evidence>
<name>A0A6G7ZQ64_9SPHN</name>
<comment type="function">
    <text evidence="6">HflC and HflK could regulate a protease.</text>
</comment>
<keyword evidence="8" id="KW-0645">Protease</keyword>
<gene>
    <name evidence="8" type="ORF">G7078_10265</name>
</gene>
<keyword evidence="8" id="KW-0378">Hydrolase</keyword>
<dbReference type="KEGG" id="ssin:G7078_10265"/>
<accession>A0A6G7ZQ64</accession>
<evidence type="ECO:0000256" key="4">
    <source>
        <dbReference type="ARBA" id="ARBA00022989"/>
    </source>
</evidence>
<dbReference type="InterPro" id="IPR036013">
    <property type="entry name" value="Band_7/SPFH_dom_sf"/>
</dbReference>
<dbReference type="PANTHER" id="PTHR42911:SF1">
    <property type="entry name" value="MODULATOR OF FTSH PROTEASE HFLC"/>
    <property type="match status" value="1"/>
</dbReference>
<keyword evidence="3" id="KW-0812">Transmembrane</keyword>
<comment type="subcellular location">
    <subcellularLocation>
        <location evidence="1">Membrane</location>
        <topology evidence="1">Single-pass membrane protein</topology>
    </subcellularLocation>
</comment>
<evidence type="ECO:0000256" key="1">
    <source>
        <dbReference type="ARBA" id="ARBA00004167"/>
    </source>
</evidence>
<dbReference type="SMART" id="SM00244">
    <property type="entry name" value="PHB"/>
    <property type="match status" value="1"/>
</dbReference>
<evidence type="ECO:0000259" key="7">
    <source>
        <dbReference type="SMART" id="SM00244"/>
    </source>
</evidence>
<dbReference type="Gene3D" id="3.30.479.30">
    <property type="entry name" value="Band 7 domain"/>
    <property type="match status" value="1"/>
</dbReference>
<evidence type="ECO:0000256" key="5">
    <source>
        <dbReference type="ARBA" id="ARBA00023136"/>
    </source>
</evidence>
<organism evidence="8 9">
    <name type="scientific">Sphingomonas sinipercae</name>
    <dbReference type="NCBI Taxonomy" id="2714944"/>
    <lineage>
        <taxon>Bacteria</taxon>
        <taxon>Pseudomonadati</taxon>
        <taxon>Pseudomonadota</taxon>
        <taxon>Alphaproteobacteria</taxon>
        <taxon>Sphingomonadales</taxon>
        <taxon>Sphingomonadaceae</taxon>
        <taxon>Sphingomonas</taxon>
    </lineage>
</organism>
<evidence type="ECO:0000256" key="6">
    <source>
        <dbReference type="PIRNR" id="PIRNR005651"/>
    </source>
</evidence>
<evidence type="ECO:0000256" key="2">
    <source>
        <dbReference type="ARBA" id="ARBA00007862"/>
    </source>
</evidence>
<dbReference type="GO" id="GO:0008233">
    <property type="term" value="F:peptidase activity"/>
    <property type="evidence" value="ECO:0007669"/>
    <property type="project" value="UniProtKB-KW"/>
</dbReference>
<evidence type="ECO:0000313" key="9">
    <source>
        <dbReference type="Proteomes" id="UP000502502"/>
    </source>
</evidence>
<keyword evidence="5" id="KW-0472">Membrane</keyword>
<comment type="similarity">
    <text evidence="2 6">Belongs to the band 7/mec-2 family. HflC subfamily.</text>
</comment>
<dbReference type="CDD" id="cd03405">
    <property type="entry name" value="SPFH_HflC"/>
    <property type="match status" value="1"/>
</dbReference>
<reference evidence="8 9" key="1">
    <citation type="submission" date="2020-03" db="EMBL/GenBank/DDBJ databases">
        <title>Sphingomonas sp. nov., isolated from fish.</title>
        <authorList>
            <person name="Hyun D.-W."/>
            <person name="Bae J.-W."/>
        </authorList>
    </citation>
    <scope>NUCLEOTIDE SEQUENCE [LARGE SCALE GENOMIC DNA]</scope>
    <source>
        <strain evidence="8 9">HDW15C</strain>
    </source>
</reference>
<dbReference type="EMBL" id="CP049871">
    <property type="protein sequence ID" value="QIL03124.1"/>
    <property type="molecule type" value="Genomic_DNA"/>
</dbReference>
<keyword evidence="9" id="KW-1185">Reference proteome</keyword>
<dbReference type="AlphaFoldDB" id="A0A6G7ZQ64"/>
<protein>
    <recommendedName>
        <fullName evidence="6">Protein HflC</fullName>
    </recommendedName>
</protein>
<dbReference type="PIRSF" id="PIRSF005651">
    <property type="entry name" value="HflC"/>
    <property type="match status" value="1"/>
</dbReference>
<evidence type="ECO:0000256" key="3">
    <source>
        <dbReference type="ARBA" id="ARBA00022692"/>
    </source>
</evidence>
<dbReference type="InterPro" id="IPR001107">
    <property type="entry name" value="Band_7"/>
</dbReference>
<keyword evidence="4" id="KW-1133">Transmembrane helix</keyword>
<dbReference type="InterPro" id="IPR010200">
    <property type="entry name" value="HflC"/>
</dbReference>
<dbReference type="Pfam" id="PF01145">
    <property type="entry name" value="Band_7"/>
    <property type="match status" value="1"/>
</dbReference>
<dbReference type="RefSeq" id="WP_166095740.1">
    <property type="nucleotide sequence ID" value="NZ_CP049871.1"/>
</dbReference>
<dbReference type="GO" id="GO:0006508">
    <property type="term" value="P:proteolysis"/>
    <property type="evidence" value="ECO:0007669"/>
    <property type="project" value="UniProtKB-KW"/>
</dbReference>
<dbReference type="GO" id="GO:0016020">
    <property type="term" value="C:membrane"/>
    <property type="evidence" value="ECO:0007669"/>
    <property type="project" value="UniProtKB-SubCell"/>
</dbReference>